<accession>A0AAV6MWJ1</accession>
<evidence type="ECO:0000313" key="3">
    <source>
        <dbReference type="EMBL" id="KAG6588078.1"/>
    </source>
</evidence>
<organism evidence="3 4">
    <name type="scientific">Cucurbita argyrosperma subsp. sororia</name>
    <dbReference type="NCBI Taxonomy" id="37648"/>
    <lineage>
        <taxon>Eukaryota</taxon>
        <taxon>Viridiplantae</taxon>
        <taxon>Streptophyta</taxon>
        <taxon>Embryophyta</taxon>
        <taxon>Tracheophyta</taxon>
        <taxon>Spermatophyta</taxon>
        <taxon>Magnoliopsida</taxon>
        <taxon>eudicotyledons</taxon>
        <taxon>Gunneridae</taxon>
        <taxon>Pentapetalae</taxon>
        <taxon>rosids</taxon>
        <taxon>fabids</taxon>
        <taxon>Cucurbitales</taxon>
        <taxon>Cucurbitaceae</taxon>
        <taxon>Cucurbiteae</taxon>
        <taxon>Cucurbita</taxon>
    </lineage>
</organism>
<reference evidence="3 4" key="1">
    <citation type="journal article" date="2021" name="Hortic Res">
        <title>The domestication of Cucurbita argyrosperma as revealed by the genome of its wild relative.</title>
        <authorList>
            <person name="Barrera-Redondo J."/>
            <person name="Sanchez-de la Vega G."/>
            <person name="Aguirre-Liguori J.A."/>
            <person name="Castellanos-Morales G."/>
            <person name="Gutierrez-Guerrero Y.T."/>
            <person name="Aguirre-Dugua X."/>
            <person name="Aguirre-Planter E."/>
            <person name="Tenaillon M.I."/>
            <person name="Lira-Saade R."/>
            <person name="Eguiarte L.E."/>
        </authorList>
    </citation>
    <scope>NUCLEOTIDE SEQUENCE [LARGE SCALE GENOMIC DNA]</scope>
    <source>
        <strain evidence="3">JBR-2021</strain>
    </source>
</reference>
<comment type="caution">
    <text evidence="3">The sequence shown here is derived from an EMBL/GenBank/DDBJ whole genome shotgun (WGS) entry which is preliminary data.</text>
</comment>
<proteinExistence type="predicted"/>
<keyword evidence="2" id="KW-0812">Transmembrane</keyword>
<name>A0AAV6MWJ1_9ROSI</name>
<protein>
    <submittedName>
        <fullName evidence="3">Uncharacterized protein</fullName>
    </submittedName>
</protein>
<keyword evidence="2" id="KW-0472">Membrane</keyword>
<dbReference type="Proteomes" id="UP000685013">
    <property type="component" value="Chromosome 11"/>
</dbReference>
<evidence type="ECO:0000256" key="1">
    <source>
        <dbReference type="SAM" id="MobiDB-lite"/>
    </source>
</evidence>
<gene>
    <name evidence="3" type="ORF">SDJN03_16643</name>
</gene>
<dbReference type="EMBL" id="JAGKQH010000011">
    <property type="protein sequence ID" value="KAG6588078.1"/>
    <property type="molecule type" value="Genomic_DNA"/>
</dbReference>
<keyword evidence="2" id="KW-1133">Transmembrane helix</keyword>
<evidence type="ECO:0000256" key="2">
    <source>
        <dbReference type="SAM" id="Phobius"/>
    </source>
</evidence>
<evidence type="ECO:0000313" key="4">
    <source>
        <dbReference type="Proteomes" id="UP000685013"/>
    </source>
</evidence>
<dbReference type="AlphaFoldDB" id="A0AAV6MWJ1"/>
<feature type="transmembrane region" description="Helical" evidence="2">
    <location>
        <begin position="64"/>
        <end position="85"/>
    </location>
</feature>
<feature type="non-terminal residue" evidence="3">
    <location>
        <position position="1"/>
    </location>
</feature>
<sequence length="86" mass="9569">MHKSLNEGGKGYAIEKDPGQSLALSDSSSDHHRPDVQCLKPRLLWSTRASVINVSFHHVVQQHLLCNVAISVHIPSIFVTLVYLLQ</sequence>
<feature type="region of interest" description="Disordered" evidence="1">
    <location>
        <begin position="1"/>
        <end position="35"/>
    </location>
</feature>
<keyword evidence="4" id="KW-1185">Reference proteome</keyword>